<dbReference type="Proteomes" id="UP000614915">
    <property type="component" value="Unassembled WGS sequence"/>
</dbReference>
<evidence type="ECO:0000313" key="2">
    <source>
        <dbReference type="Proteomes" id="UP000614915"/>
    </source>
</evidence>
<keyword evidence="2" id="KW-1185">Reference proteome</keyword>
<organism evidence="1 2">
    <name type="scientific">Micromonospora ureilytica</name>
    <dbReference type="NCBI Taxonomy" id="709868"/>
    <lineage>
        <taxon>Bacteria</taxon>
        <taxon>Bacillati</taxon>
        <taxon>Actinomycetota</taxon>
        <taxon>Actinomycetes</taxon>
        <taxon>Micromonosporales</taxon>
        <taxon>Micromonosporaceae</taxon>
        <taxon>Micromonospora</taxon>
    </lineage>
</organism>
<evidence type="ECO:0000313" key="1">
    <source>
        <dbReference type="EMBL" id="MBG6064946.1"/>
    </source>
</evidence>
<protein>
    <submittedName>
        <fullName evidence="1">Uncharacterized protein</fullName>
    </submittedName>
</protein>
<name>A0ABS0JEL8_9ACTN</name>
<proteinExistence type="predicted"/>
<accession>A0ABS0JEL8</accession>
<gene>
    <name evidence="1" type="ORF">IW248_001233</name>
</gene>
<comment type="caution">
    <text evidence="1">The sequence shown here is derived from an EMBL/GenBank/DDBJ whole genome shotgun (WGS) entry which is preliminary data.</text>
</comment>
<dbReference type="EMBL" id="JADOTX010000001">
    <property type="protein sequence ID" value="MBG6064946.1"/>
    <property type="molecule type" value="Genomic_DNA"/>
</dbReference>
<reference evidence="1 2" key="1">
    <citation type="submission" date="2020-11" db="EMBL/GenBank/DDBJ databases">
        <title>Sequencing the genomes of 1000 actinobacteria strains.</title>
        <authorList>
            <person name="Klenk H.-P."/>
        </authorList>
    </citation>
    <scope>NUCLEOTIDE SEQUENCE [LARGE SCALE GENOMIC DNA]</scope>
    <source>
        <strain evidence="1 2">DSM 101692</strain>
    </source>
</reference>
<sequence>MSPAHGVRPLPIGVLPVSHRDDSLYVVLGRVLVAEPHERAGEHPA</sequence>